<evidence type="ECO:0000256" key="1">
    <source>
        <dbReference type="ARBA" id="ARBA00004418"/>
    </source>
</evidence>
<evidence type="ECO:0000256" key="3">
    <source>
        <dbReference type="ARBA" id="ARBA00010033"/>
    </source>
</evidence>
<name>A0ABU0LF93_XANAG</name>
<organism evidence="9 10">
    <name type="scientific">Xanthobacter agilis</name>
    <dbReference type="NCBI Taxonomy" id="47492"/>
    <lineage>
        <taxon>Bacteria</taxon>
        <taxon>Pseudomonadati</taxon>
        <taxon>Pseudomonadota</taxon>
        <taxon>Alphaproteobacteria</taxon>
        <taxon>Hyphomicrobiales</taxon>
        <taxon>Xanthobacteraceae</taxon>
        <taxon>Xanthobacter</taxon>
    </lineage>
</organism>
<keyword evidence="5 8" id="KW-0732">Signal</keyword>
<dbReference type="InterPro" id="IPR035422">
    <property type="entry name" value="AlgF"/>
</dbReference>
<reference evidence="9 10" key="1">
    <citation type="submission" date="2023-07" db="EMBL/GenBank/DDBJ databases">
        <title>Genomic Encyclopedia of Type Strains, Phase IV (KMG-IV): sequencing the most valuable type-strain genomes for metagenomic binning, comparative biology and taxonomic classification.</title>
        <authorList>
            <person name="Goeker M."/>
        </authorList>
    </citation>
    <scope>NUCLEOTIDE SEQUENCE [LARGE SCALE GENOMIC DNA]</scope>
    <source>
        <strain evidence="9 10">DSM 3770</strain>
    </source>
</reference>
<dbReference type="RefSeq" id="WP_237345464.1">
    <property type="nucleotide sequence ID" value="NZ_JABWGX010000010.1"/>
</dbReference>
<feature type="signal peptide" evidence="8">
    <location>
        <begin position="1"/>
        <end position="27"/>
    </location>
</feature>
<comment type="similarity">
    <text evidence="3">Belongs to the AlgF family.</text>
</comment>
<feature type="chain" id="PRO_5046784824" description="Alginate biosynthesis protein AlgF" evidence="8">
    <location>
        <begin position="28"/>
        <end position="225"/>
    </location>
</feature>
<evidence type="ECO:0000256" key="2">
    <source>
        <dbReference type="ARBA" id="ARBA00005182"/>
    </source>
</evidence>
<accession>A0ABU0LF93</accession>
<keyword evidence="10" id="KW-1185">Reference proteome</keyword>
<comment type="caution">
    <text evidence="9">The sequence shown here is derived from an EMBL/GenBank/DDBJ whole genome shotgun (WGS) entry which is preliminary data.</text>
</comment>
<evidence type="ECO:0000256" key="7">
    <source>
        <dbReference type="ARBA" id="ARBA00022841"/>
    </source>
</evidence>
<evidence type="ECO:0000313" key="9">
    <source>
        <dbReference type="EMBL" id="MDQ0505742.1"/>
    </source>
</evidence>
<protein>
    <recommendedName>
        <fullName evidence="4">Alginate biosynthesis protein AlgF</fullName>
    </recommendedName>
</protein>
<proteinExistence type="inferred from homology"/>
<comment type="subcellular location">
    <subcellularLocation>
        <location evidence="1">Periplasm</location>
    </subcellularLocation>
</comment>
<evidence type="ECO:0000313" key="10">
    <source>
        <dbReference type="Proteomes" id="UP001241747"/>
    </source>
</evidence>
<evidence type="ECO:0000256" key="6">
    <source>
        <dbReference type="ARBA" id="ARBA00022764"/>
    </source>
</evidence>
<evidence type="ECO:0000256" key="4">
    <source>
        <dbReference type="ARBA" id="ARBA00013964"/>
    </source>
</evidence>
<dbReference type="Pfam" id="PF11182">
    <property type="entry name" value="AlgF"/>
    <property type="match status" value="1"/>
</dbReference>
<dbReference type="EMBL" id="JAUSVY010000005">
    <property type="protein sequence ID" value="MDQ0505742.1"/>
    <property type="molecule type" value="Genomic_DNA"/>
</dbReference>
<evidence type="ECO:0000256" key="5">
    <source>
        <dbReference type="ARBA" id="ARBA00022729"/>
    </source>
</evidence>
<sequence>MWRSGRLAACGAVFAAALVGSAGPGGAQELTRLYAPKPPAGSAYVRVVDLSRSGALIGFDAGSGVAAAQGEPATLYRIVKGGAPLSLTLAGKPVKGAVTPPADAFSTIVIGAGGNAVLIPDSTEGRNDLKAQLRVYNLVPGCAGAVAVAEGPTVFDAVATNETRQRAINPIEATLVGRCGAASTAPLKLPPLKAGDHYSLFLVPGPDGVVLAGQRDETEPYRGPN</sequence>
<comment type="pathway">
    <text evidence="2">Glycan biosynthesis; alginate biosynthesis.</text>
</comment>
<keyword evidence="7" id="KW-0016">Alginate biosynthesis</keyword>
<gene>
    <name evidence="9" type="ORF">QOZ94_002542</name>
</gene>
<dbReference type="Proteomes" id="UP001241747">
    <property type="component" value="Unassembled WGS sequence"/>
</dbReference>
<evidence type="ECO:0000256" key="8">
    <source>
        <dbReference type="SAM" id="SignalP"/>
    </source>
</evidence>
<keyword evidence="6" id="KW-0574">Periplasm</keyword>